<keyword evidence="8 9" id="KW-0961">Cell wall biogenesis/degradation</keyword>
<comment type="similarity">
    <text evidence="2">Belongs to the YkuD family.</text>
</comment>
<evidence type="ECO:0000256" key="7">
    <source>
        <dbReference type="ARBA" id="ARBA00022984"/>
    </source>
</evidence>
<comment type="pathway">
    <text evidence="1 9">Cell wall biogenesis; peptidoglycan biosynthesis.</text>
</comment>
<evidence type="ECO:0000256" key="8">
    <source>
        <dbReference type="ARBA" id="ARBA00023316"/>
    </source>
</evidence>
<sequence>MSTPKLAELPPVEGAWVEIDCQSQQLRLWQGRSVVHECAISTGVNGVGEEEGSGRTPRGWHYVRAAIGEGLPENAVFRGRRFTGEVFTPMLAKAHPERDWILTRILWLCGLERGVNRGGRVDSQRRYIYLHGTPPDEPMGVAASHGCIRVRNADLLTLFAAAPPGTPVWLHGESLA</sequence>
<feature type="active site" description="Nucleophile" evidence="9">
    <location>
        <position position="147"/>
    </location>
</feature>
<keyword evidence="6 9" id="KW-0133">Cell shape</keyword>
<keyword evidence="4" id="KW-0808">Transferase</keyword>
<dbReference type="RefSeq" id="WP_227391041.1">
    <property type="nucleotide sequence ID" value="NZ_JBHSCJ010000008.1"/>
</dbReference>
<evidence type="ECO:0000256" key="6">
    <source>
        <dbReference type="ARBA" id="ARBA00022960"/>
    </source>
</evidence>
<dbReference type="PANTHER" id="PTHR30582">
    <property type="entry name" value="L,D-TRANSPEPTIDASE"/>
    <property type="match status" value="1"/>
</dbReference>
<evidence type="ECO:0000313" key="12">
    <source>
        <dbReference type="Proteomes" id="UP001319882"/>
    </source>
</evidence>
<dbReference type="InterPro" id="IPR038063">
    <property type="entry name" value="Transpep_catalytic_dom"/>
</dbReference>
<dbReference type="CDD" id="cd16913">
    <property type="entry name" value="YkuD_like"/>
    <property type="match status" value="1"/>
</dbReference>
<keyword evidence="3" id="KW-0328">Glycosyltransferase</keyword>
<accession>A0ABS8DVL0</accession>
<dbReference type="Gene3D" id="2.40.440.10">
    <property type="entry name" value="L,D-transpeptidase catalytic domain-like"/>
    <property type="match status" value="1"/>
</dbReference>
<evidence type="ECO:0000313" key="11">
    <source>
        <dbReference type="EMBL" id="MCB8890373.1"/>
    </source>
</evidence>
<evidence type="ECO:0000256" key="3">
    <source>
        <dbReference type="ARBA" id="ARBA00022676"/>
    </source>
</evidence>
<feature type="domain" description="L,D-TPase catalytic" evidence="10">
    <location>
        <begin position="15"/>
        <end position="171"/>
    </location>
</feature>
<dbReference type="PROSITE" id="PS52029">
    <property type="entry name" value="LD_TPASE"/>
    <property type="match status" value="1"/>
</dbReference>
<evidence type="ECO:0000256" key="4">
    <source>
        <dbReference type="ARBA" id="ARBA00022679"/>
    </source>
</evidence>
<name>A0ABS8DVL0_9GAMM</name>
<evidence type="ECO:0000256" key="5">
    <source>
        <dbReference type="ARBA" id="ARBA00022801"/>
    </source>
</evidence>
<keyword evidence="12" id="KW-1185">Reference proteome</keyword>
<evidence type="ECO:0000256" key="9">
    <source>
        <dbReference type="PROSITE-ProRule" id="PRU01373"/>
    </source>
</evidence>
<feature type="active site" description="Proton donor/acceptor" evidence="9">
    <location>
        <position position="131"/>
    </location>
</feature>
<keyword evidence="5" id="KW-0378">Hydrolase</keyword>
<gene>
    <name evidence="11" type="ORF">GEV37_14745</name>
</gene>
<evidence type="ECO:0000256" key="2">
    <source>
        <dbReference type="ARBA" id="ARBA00005992"/>
    </source>
</evidence>
<dbReference type="Proteomes" id="UP001319882">
    <property type="component" value="Unassembled WGS sequence"/>
</dbReference>
<evidence type="ECO:0000256" key="1">
    <source>
        <dbReference type="ARBA" id="ARBA00004752"/>
    </source>
</evidence>
<proteinExistence type="inferred from homology"/>
<dbReference type="InterPro" id="IPR050979">
    <property type="entry name" value="LD-transpeptidase"/>
</dbReference>
<comment type="caution">
    <text evidence="11">The sequence shown here is derived from an EMBL/GenBank/DDBJ whole genome shotgun (WGS) entry which is preliminary data.</text>
</comment>
<evidence type="ECO:0000259" key="10">
    <source>
        <dbReference type="PROSITE" id="PS52029"/>
    </source>
</evidence>
<dbReference type="InterPro" id="IPR005490">
    <property type="entry name" value="LD_TPept_cat_dom"/>
</dbReference>
<dbReference type="EMBL" id="WHVL01000006">
    <property type="protein sequence ID" value="MCB8890373.1"/>
    <property type="molecule type" value="Genomic_DNA"/>
</dbReference>
<dbReference type="SUPFAM" id="SSF141523">
    <property type="entry name" value="L,D-transpeptidase catalytic domain-like"/>
    <property type="match status" value="1"/>
</dbReference>
<protein>
    <submittedName>
        <fullName evidence="11">L,D-transpeptidase</fullName>
    </submittedName>
</protein>
<reference evidence="11 12" key="1">
    <citation type="journal article" date="2021" name="Sci. Rep.">
        <title>Genome analysis of a halophilic bacterium Halomonas malpeensis YU-PRIM-29(T) reveals its exopolysaccharide and pigment producing capabilities.</title>
        <authorList>
            <person name="Athmika"/>
            <person name="Ghate S.D."/>
            <person name="Arun A.B."/>
            <person name="Rao S.S."/>
            <person name="Kumar S.T.A."/>
            <person name="Kandiyil M.K."/>
            <person name="Saptami K."/>
            <person name="Rekha P.D."/>
        </authorList>
    </citation>
    <scope>NUCLEOTIDE SEQUENCE [LARGE SCALE GENOMIC DNA]</scope>
    <source>
        <strain evidence="12">prim 29</strain>
    </source>
</reference>
<organism evidence="11 12">
    <name type="scientific">Vreelandella malpeensis</name>
    <dbReference type="NCBI Taxonomy" id="1172368"/>
    <lineage>
        <taxon>Bacteria</taxon>
        <taxon>Pseudomonadati</taxon>
        <taxon>Pseudomonadota</taxon>
        <taxon>Gammaproteobacteria</taxon>
        <taxon>Oceanospirillales</taxon>
        <taxon>Halomonadaceae</taxon>
        <taxon>Vreelandella</taxon>
    </lineage>
</organism>
<dbReference type="Pfam" id="PF03734">
    <property type="entry name" value="YkuD"/>
    <property type="match status" value="1"/>
</dbReference>
<dbReference type="PANTHER" id="PTHR30582:SF24">
    <property type="entry name" value="L,D-TRANSPEPTIDASE ERFK_SRFK-RELATED"/>
    <property type="match status" value="1"/>
</dbReference>
<keyword evidence="7 9" id="KW-0573">Peptidoglycan synthesis</keyword>